<comment type="caution">
    <text evidence="2">The sequence shown here is derived from an EMBL/GenBank/DDBJ whole genome shotgun (WGS) entry which is preliminary data.</text>
</comment>
<keyword evidence="3" id="KW-1185">Reference proteome</keyword>
<reference evidence="2" key="1">
    <citation type="submission" date="2018-04" db="EMBL/GenBank/DDBJ databases">
        <title>Whole genome sequencing of Hypsizygus marmoreus.</title>
        <authorList>
            <person name="Choi I.-G."/>
            <person name="Min B."/>
            <person name="Kim J.-G."/>
            <person name="Kim S."/>
            <person name="Oh Y.-L."/>
            <person name="Kong W.-S."/>
            <person name="Park H."/>
            <person name="Jeong J."/>
            <person name="Song E.-S."/>
        </authorList>
    </citation>
    <scope>NUCLEOTIDE SEQUENCE [LARGE SCALE GENOMIC DNA]</scope>
    <source>
        <strain evidence="2">51987-8</strain>
    </source>
</reference>
<evidence type="ECO:0000259" key="1">
    <source>
        <dbReference type="SMART" id="SM00256"/>
    </source>
</evidence>
<protein>
    <recommendedName>
        <fullName evidence="1">F-box domain-containing protein</fullName>
    </recommendedName>
</protein>
<sequence length="556" mass="63258">MNSLYDNEEEFMVNESLMKVKRDERETAFAEWKPGRGLPEPGLERSVSSNKVCSKFNVQRSTTFNAQIQLDHTPIQFSPIHSPESVPKMSIESQVPVLVDDILLKILTHCDICSALRASQVSWHLYGLVFSREIWLALISDLLRRSFIDLPPHKDLKTLTTQSLIDLVKHIVLGPRTWKTTTTSPSEPSPMHQIILKPSPGSQITWENKPQLLSGSEFLLFQKDATLECWSTMSLQKIWEYAAKYDLYTVTSFTAEMTDDRRGIVMLIGLHVMTDETLVWKNIVELVHLDLETVVSNTLLEERVPDTQLHTGLSHFKVLGDYAVASSKSAQWITVFKCSTLLKRTFRTRRNLQVSPMSQHQNTPILRLLPYDLDLIPGHLVMVSNSIEDPLRVFFLQIWSLETLVETSCNDLSIDTIAPSLTVQINLPTPSPNLKLHVSSHLSPLRTDSSIIWMLISSPNFALVHKYHVSHMRSEPLAIQRVKSWIRTGSFDFLRYLSTISYAGYVSLDRLYNVSTPDVVSTAIECLYGGHHTFMSAYGGVLAYPEHENIIVDYYE</sequence>
<name>A0A369KE25_HYPMA</name>
<dbReference type="SMART" id="SM00256">
    <property type="entry name" value="FBOX"/>
    <property type="match status" value="1"/>
</dbReference>
<dbReference type="InParanoid" id="A0A369KE25"/>
<evidence type="ECO:0000313" key="3">
    <source>
        <dbReference type="Proteomes" id="UP000076154"/>
    </source>
</evidence>
<evidence type="ECO:0000313" key="2">
    <source>
        <dbReference type="EMBL" id="RDB30925.1"/>
    </source>
</evidence>
<dbReference type="Gene3D" id="1.20.1280.50">
    <property type="match status" value="1"/>
</dbReference>
<proteinExistence type="predicted"/>
<dbReference type="SUPFAM" id="SSF81383">
    <property type="entry name" value="F-box domain"/>
    <property type="match status" value="1"/>
</dbReference>
<accession>A0A369KE25</accession>
<dbReference type="Proteomes" id="UP000076154">
    <property type="component" value="Unassembled WGS sequence"/>
</dbReference>
<dbReference type="EMBL" id="LUEZ02000003">
    <property type="protein sequence ID" value="RDB30925.1"/>
    <property type="molecule type" value="Genomic_DNA"/>
</dbReference>
<feature type="domain" description="F-box" evidence="1">
    <location>
        <begin position="98"/>
        <end position="138"/>
    </location>
</feature>
<dbReference type="InterPro" id="IPR036047">
    <property type="entry name" value="F-box-like_dom_sf"/>
</dbReference>
<dbReference type="CDD" id="cd09917">
    <property type="entry name" value="F-box_SF"/>
    <property type="match status" value="1"/>
</dbReference>
<gene>
    <name evidence="2" type="ORF">Hypma_004927</name>
</gene>
<organism evidence="2 3">
    <name type="scientific">Hypsizygus marmoreus</name>
    <name type="common">White beech mushroom</name>
    <name type="synonym">Agaricus marmoreus</name>
    <dbReference type="NCBI Taxonomy" id="39966"/>
    <lineage>
        <taxon>Eukaryota</taxon>
        <taxon>Fungi</taxon>
        <taxon>Dikarya</taxon>
        <taxon>Basidiomycota</taxon>
        <taxon>Agaricomycotina</taxon>
        <taxon>Agaricomycetes</taxon>
        <taxon>Agaricomycetidae</taxon>
        <taxon>Agaricales</taxon>
        <taxon>Tricholomatineae</taxon>
        <taxon>Lyophyllaceae</taxon>
        <taxon>Hypsizygus</taxon>
    </lineage>
</organism>
<dbReference type="OrthoDB" id="3059989at2759"/>
<dbReference type="Pfam" id="PF00646">
    <property type="entry name" value="F-box"/>
    <property type="match status" value="1"/>
</dbReference>
<dbReference type="InterPro" id="IPR001810">
    <property type="entry name" value="F-box_dom"/>
</dbReference>
<dbReference type="AlphaFoldDB" id="A0A369KE25"/>